<keyword evidence="2" id="KW-1185">Reference proteome</keyword>
<accession>A0ACB8DJ33</accession>
<proteinExistence type="predicted"/>
<dbReference type="EMBL" id="CM023480">
    <property type="protein sequence ID" value="KAH7970584.1"/>
    <property type="molecule type" value="Genomic_DNA"/>
</dbReference>
<protein>
    <submittedName>
        <fullName evidence="1">Uncharacterized protein</fullName>
    </submittedName>
</protein>
<evidence type="ECO:0000313" key="1">
    <source>
        <dbReference type="EMBL" id="KAH7970584.1"/>
    </source>
</evidence>
<evidence type="ECO:0000313" key="2">
    <source>
        <dbReference type="Proteomes" id="UP000821865"/>
    </source>
</evidence>
<organism evidence="1 2">
    <name type="scientific">Dermacentor silvarum</name>
    <name type="common">Tick</name>
    <dbReference type="NCBI Taxonomy" id="543639"/>
    <lineage>
        <taxon>Eukaryota</taxon>
        <taxon>Metazoa</taxon>
        <taxon>Ecdysozoa</taxon>
        <taxon>Arthropoda</taxon>
        <taxon>Chelicerata</taxon>
        <taxon>Arachnida</taxon>
        <taxon>Acari</taxon>
        <taxon>Parasitiformes</taxon>
        <taxon>Ixodida</taxon>
        <taxon>Ixodoidea</taxon>
        <taxon>Ixodidae</taxon>
        <taxon>Rhipicephalinae</taxon>
        <taxon>Dermacentor</taxon>
    </lineage>
</organism>
<name>A0ACB8DJ33_DERSI</name>
<reference evidence="1" key="1">
    <citation type="submission" date="2020-05" db="EMBL/GenBank/DDBJ databases">
        <title>Large-scale comparative analyses of tick genomes elucidate their genetic diversity and vector capacities.</title>
        <authorList>
            <person name="Jia N."/>
            <person name="Wang J."/>
            <person name="Shi W."/>
            <person name="Du L."/>
            <person name="Sun Y."/>
            <person name="Zhan W."/>
            <person name="Jiang J."/>
            <person name="Wang Q."/>
            <person name="Zhang B."/>
            <person name="Ji P."/>
            <person name="Sakyi L.B."/>
            <person name="Cui X."/>
            <person name="Yuan T."/>
            <person name="Jiang B."/>
            <person name="Yang W."/>
            <person name="Lam T.T.-Y."/>
            <person name="Chang Q."/>
            <person name="Ding S."/>
            <person name="Wang X."/>
            <person name="Zhu J."/>
            <person name="Ruan X."/>
            <person name="Zhao L."/>
            <person name="Wei J."/>
            <person name="Que T."/>
            <person name="Du C."/>
            <person name="Cheng J."/>
            <person name="Dai P."/>
            <person name="Han X."/>
            <person name="Huang E."/>
            <person name="Gao Y."/>
            <person name="Liu J."/>
            <person name="Shao H."/>
            <person name="Ye R."/>
            <person name="Li L."/>
            <person name="Wei W."/>
            <person name="Wang X."/>
            <person name="Wang C."/>
            <person name="Yang T."/>
            <person name="Huo Q."/>
            <person name="Li W."/>
            <person name="Guo W."/>
            <person name="Chen H."/>
            <person name="Zhou L."/>
            <person name="Ni X."/>
            <person name="Tian J."/>
            <person name="Zhou Y."/>
            <person name="Sheng Y."/>
            <person name="Liu T."/>
            <person name="Pan Y."/>
            <person name="Xia L."/>
            <person name="Li J."/>
            <person name="Zhao F."/>
            <person name="Cao W."/>
        </authorList>
    </citation>
    <scope>NUCLEOTIDE SEQUENCE</scope>
    <source>
        <strain evidence="1">Dsil-2018</strain>
    </source>
</reference>
<sequence>MSSTVSFEFPQRQTFYLCPSIIGSDCACVVIRRGSVAKRRQYSRSEASRITEERHSGHTPPSFRSFIDEAIPSTSREGAAGTSSTMDDYTTISDEARTYPWNTLKGPTDATYVHELADANENRSPAYWLPLSSSGHSDASFSTSHAGMEELTAILDDDARMPNGTWDGHQNTQYYPADVTSTMFETDRLKIWRHAIPRKDRVLQSTNYVCEKHFEPRYVTKTSEAVYKGHVLVSAPRKAALAKDAVPTKFPDCPAPLTKAEKKKERRLRTVRTLLPPNIAVADWKFFSPISGEAWAHPWNTLINLSDATYVHEHADVNENGSSAYWLPLSSSGDNDANLSTRHAGMEESSTIWEDERIPKDNWGGQQNTQYYPDDVTSTIYG</sequence>
<dbReference type="Proteomes" id="UP000821865">
    <property type="component" value="Chromosome 11"/>
</dbReference>
<gene>
    <name evidence="1" type="ORF">HPB49_011395</name>
</gene>
<comment type="caution">
    <text evidence="1">The sequence shown here is derived from an EMBL/GenBank/DDBJ whole genome shotgun (WGS) entry which is preliminary data.</text>
</comment>